<protein>
    <submittedName>
        <fullName evidence="1">Uncharacterized protein</fullName>
    </submittedName>
</protein>
<keyword evidence="2" id="KW-1185">Reference proteome</keyword>
<organism evidence="1 2">
    <name type="scientific">Trametes sanguinea</name>
    <dbReference type="NCBI Taxonomy" id="158606"/>
    <lineage>
        <taxon>Eukaryota</taxon>
        <taxon>Fungi</taxon>
        <taxon>Dikarya</taxon>
        <taxon>Basidiomycota</taxon>
        <taxon>Agaricomycotina</taxon>
        <taxon>Agaricomycetes</taxon>
        <taxon>Polyporales</taxon>
        <taxon>Polyporaceae</taxon>
        <taxon>Trametes</taxon>
    </lineage>
</organism>
<evidence type="ECO:0000313" key="1">
    <source>
        <dbReference type="EMBL" id="KAJ2970900.1"/>
    </source>
</evidence>
<gene>
    <name evidence="1" type="ORF">NUW54_g12628</name>
</gene>
<proteinExistence type="predicted"/>
<comment type="caution">
    <text evidence="1">The sequence shown here is derived from an EMBL/GenBank/DDBJ whole genome shotgun (WGS) entry which is preliminary data.</text>
</comment>
<reference evidence="1" key="1">
    <citation type="submission" date="2022-08" db="EMBL/GenBank/DDBJ databases">
        <title>Genome Sequence of Pycnoporus sanguineus.</title>
        <authorList>
            <person name="Buettner E."/>
        </authorList>
    </citation>
    <scope>NUCLEOTIDE SEQUENCE</scope>
    <source>
        <strain evidence="1">CG-C14</strain>
    </source>
</reference>
<dbReference type="Proteomes" id="UP001144978">
    <property type="component" value="Unassembled WGS sequence"/>
</dbReference>
<evidence type="ECO:0000313" key="2">
    <source>
        <dbReference type="Proteomes" id="UP001144978"/>
    </source>
</evidence>
<accession>A0ACC1MVN7</accession>
<name>A0ACC1MVN7_9APHY</name>
<sequence length="371" mass="40810">MPARGWREELLQSSLHTRTWTPASSTHTPDDNTPSRVRDGANALTDGDVSSSRRYATSASTSAMQRQSNILVEEVGDDAADPSGGHVDGPSQNLRRRRRRAPGDIPESESRSASNVPDFLKPVLYTKVIPTVLDYFGAKDDPWSIGEQRRHDTELLSLCQDIISIVCPDMKYEMEKNDVAYKLIRQCIYDWRSNFANAAVAAIEDAALLRFGKPAKRAQAQHWVAAAIADGGEAFWAHPHVDVSKAHGKLQSVYILKSFATHLVSTTGSVQDFGYPAGALALASAAVQHSFPMYKTGVFTPGKSFIMANVRGLTESWYQRVDKAFLQKPAKFAALLRQAEKHVKAPYTRCDTGGMIEAPDVFSRSSPALEE</sequence>
<dbReference type="EMBL" id="JANSHE010005458">
    <property type="protein sequence ID" value="KAJ2970900.1"/>
    <property type="molecule type" value="Genomic_DNA"/>
</dbReference>